<proteinExistence type="predicted"/>
<evidence type="ECO:0000256" key="1">
    <source>
        <dbReference type="SAM" id="Phobius"/>
    </source>
</evidence>
<protein>
    <submittedName>
        <fullName evidence="2">Uncharacterized protein</fullName>
    </submittedName>
</protein>
<keyword evidence="1" id="KW-1133">Transmembrane helix</keyword>
<organism evidence="2 3">
    <name type="scientific">Rhizophagus irregularis</name>
    <dbReference type="NCBI Taxonomy" id="588596"/>
    <lineage>
        <taxon>Eukaryota</taxon>
        <taxon>Fungi</taxon>
        <taxon>Fungi incertae sedis</taxon>
        <taxon>Mucoromycota</taxon>
        <taxon>Glomeromycotina</taxon>
        <taxon>Glomeromycetes</taxon>
        <taxon>Glomerales</taxon>
        <taxon>Glomeraceae</taxon>
        <taxon>Rhizophagus</taxon>
    </lineage>
</organism>
<reference evidence="2 3" key="2">
    <citation type="submission" date="2017-10" db="EMBL/GenBank/DDBJ databases">
        <title>Extensive intraspecific genome diversity in a model arbuscular mycorrhizal fungus.</title>
        <authorList>
            <person name="Chen E.C.H."/>
            <person name="Morin E."/>
            <person name="Baudet D."/>
            <person name="Noel J."/>
            <person name="Ndikumana S."/>
            <person name="Charron P."/>
            <person name="St-Onge C."/>
            <person name="Giorgi J."/>
            <person name="Grigoriev I.V."/>
            <person name="Roux C."/>
            <person name="Martin F.M."/>
            <person name="Corradi N."/>
        </authorList>
    </citation>
    <scope>NUCLEOTIDE SEQUENCE [LARGE SCALE GENOMIC DNA]</scope>
    <source>
        <strain evidence="2 3">C2</strain>
    </source>
</reference>
<keyword evidence="1" id="KW-0812">Transmembrane</keyword>
<sequence>MTYPQTKNYLALKIVSYSTADVFQRTQLSYAIILNFIPAVLLCVTVAPLTLINQFHFTEIQTHPT</sequence>
<comment type="caution">
    <text evidence="2">The sequence shown here is derived from an EMBL/GenBank/DDBJ whole genome shotgun (WGS) entry which is preliminary data.</text>
</comment>
<reference evidence="2 3" key="1">
    <citation type="submission" date="2016-04" db="EMBL/GenBank/DDBJ databases">
        <title>Genome analyses suggest a sexual origin of heterokaryosis in a supposedly ancient asexual fungus.</title>
        <authorList>
            <person name="Ropars J."/>
            <person name="Sedzielewska K."/>
            <person name="Noel J."/>
            <person name="Charron P."/>
            <person name="Farinelli L."/>
            <person name="Marton T."/>
            <person name="Kruger M."/>
            <person name="Pelin A."/>
            <person name="Brachmann A."/>
            <person name="Corradi N."/>
        </authorList>
    </citation>
    <scope>NUCLEOTIDE SEQUENCE [LARGE SCALE GENOMIC DNA]</scope>
    <source>
        <strain evidence="2 3">C2</strain>
    </source>
</reference>
<gene>
    <name evidence="2" type="ORF">RhiirC2_743661</name>
</gene>
<accession>A0A2N1NDF6</accession>
<keyword evidence="1" id="KW-0472">Membrane</keyword>
<dbReference type="AlphaFoldDB" id="A0A2N1NDF6"/>
<feature type="transmembrane region" description="Helical" evidence="1">
    <location>
        <begin position="28"/>
        <end position="52"/>
    </location>
</feature>
<evidence type="ECO:0000313" key="3">
    <source>
        <dbReference type="Proteomes" id="UP000233469"/>
    </source>
</evidence>
<name>A0A2N1NDF6_9GLOM</name>
<dbReference type="Proteomes" id="UP000233469">
    <property type="component" value="Unassembled WGS sequence"/>
</dbReference>
<dbReference type="EMBL" id="LLXL01000474">
    <property type="protein sequence ID" value="PKK71928.1"/>
    <property type="molecule type" value="Genomic_DNA"/>
</dbReference>
<evidence type="ECO:0000313" key="2">
    <source>
        <dbReference type="EMBL" id="PKK71928.1"/>
    </source>
</evidence>